<keyword evidence="2" id="KW-0812">Transmembrane</keyword>
<reference evidence="4" key="1">
    <citation type="submission" date="2021-02" db="EMBL/GenBank/DDBJ databases">
        <authorList>
            <person name="Dougan E. K."/>
            <person name="Rhodes N."/>
            <person name="Thang M."/>
            <person name="Chan C."/>
        </authorList>
    </citation>
    <scope>NUCLEOTIDE SEQUENCE</scope>
</reference>
<dbReference type="Proteomes" id="UP000604046">
    <property type="component" value="Unassembled WGS sequence"/>
</dbReference>
<keyword evidence="5" id="KW-1185">Reference proteome</keyword>
<dbReference type="InterPro" id="IPR000742">
    <property type="entry name" value="EGF"/>
</dbReference>
<evidence type="ECO:0000256" key="1">
    <source>
        <dbReference type="SAM" id="MobiDB-lite"/>
    </source>
</evidence>
<dbReference type="InterPro" id="IPR053215">
    <property type="entry name" value="TKL_Ser/Thr_kinase"/>
</dbReference>
<dbReference type="OrthoDB" id="238681at2759"/>
<organism evidence="4 5">
    <name type="scientific">Symbiodinium natans</name>
    <dbReference type="NCBI Taxonomy" id="878477"/>
    <lineage>
        <taxon>Eukaryota</taxon>
        <taxon>Sar</taxon>
        <taxon>Alveolata</taxon>
        <taxon>Dinophyceae</taxon>
        <taxon>Suessiales</taxon>
        <taxon>Symbiodiniaceae</taxon>
        <taxon>Symbiodinium</taxon>
    </lineage>
</organism>
<evidence type="ECO:0000259" key="3">
    <source>
        <dbReference type="SMART" id="SM00181"/>
    </source>
</evidence>
<feature type="compositionally biased region" description="Polar residues" evidence="1">
    <location>
        <begin position="72"/>
        <end position="81"/>
    </location>
</feature>
<dbReference type="SUPFAM" id="SSF57184">
    <property type="entry name" value="Growth factor receptor domain"/>
    <property type="match status" value="1"/>
</dbReference>
<evidence type="ECO:0000313" key="5">
    <source>
        <dbReference type="Proteomes" id="UP000604046"/>
    </source>
</evidence>
<comment type="caution">
    <text evidence="4">The sequence shown here is derived from an EMBL/GenBank/DDBJ whole genome shotgun (WGS) entry which is preliminary data.</text>
</comment>
<feature type="compositionally biased region" description="Basic and acidic residues" evidence="1">
    <location>
        <begin position="18"/>
        <end position="31"/>
    </location>
</feature>
<name>A0A812LK12_9DINO</name>
<dbReference type="PANTHER" id="PTHR45756:SF1">
    <property type="entry name" value="PROTEIN KINASE DOMAIN CONTAINING PROTEIN"/>
    <property type="match status" value="1"/>
</dbReference>
<dbReference type="SMART" id="SM00181">
    <property type="entry name" value="EGF"/>
    <property type="match status" value="6"/>
</dbReference>
<feature type="domain" description="EGF-like" evidence="3">
    <location>
        <begin position="794"/>
        <end position="826"/>
    </location>
</feature>
<feature type="transmembrane region" description="Helical" evidence="2">
    <location>
        <begin position="303"/>
        <end position="329"/>
    </location>
</feature>
<feature type="domain" description="EGF-like" evidence="3">
    <location>
        <begin position="729"/>
        <end position="759"/>
    </location>
</feature>
<dbReference type="EMBL" id="CAJNDS010001112">
    <property type="protein sequence ID" value="CAE7247901.1"/>
    <property type="molecule type" value="Genomic_DNA"/>
</dbReference>
<evidence type="ECO:0000313" key="4">
    <source>
        <dbReference type="EMBL" id="CAE7247901.1"/>
    </source>
</evidence>
<proteinExistence type="predicted"/>
<feature type="compositionally biased region" description="Basic and acidic residues" evidence="1">
    <location>
        <begin position="123"/>
        <end position="134"/>
    </location>
</feature>
<keyword evidence="2" id="KW-0472">Membrane</keyword>
<feature type="domain" description="EGF-like" evidence="3">
    <location>
        <begin position="857"/>
        <end position="889"/>
    </location>
</feature>
<dbReference type="PANTHER" id="PTHR45756">
    <property type="entry name" value="PALMITOYLTRANSFERASE"/>
    <property type="match status" value="1"/>
</dbReference>
<protein>
    <submittedName>
        <fullName evidence="4">Fras1 protein</fullName>
    </submittedName>
</protein>
<dbReference type="AlphaFoldDB" id="A0A812LK12"/>
<dbReference type="InterPro" id="IPR009030">
    <property type="entry name" value="Growth_fac_rcpt_cys_sf"/>
</dbReference>
<gene>
    <name evidence="4" type="primary">Fras1</name>
    <name evidence="4" type="ORF">SNAT2548_LOCUS11958</name>
</gene>
<evidence type="ECO:0000256" key="2">
    <source>
        <dbReference type="SAM" id="Phobius"/>
    </source>
</evidence>
<accession>A0A812LK12</accession>
<feature type="transmembrane region" description="Helical" evidence="2">
    <location>
        <begin position="376"/>
        <end position="400"/>
    </location>
</feature>
<feature type="domain" description="EGF-like" evidence="3">
    <location>
        <begin position="620"/>
        <end position="662"/>
    </location>
</feature>
<feature type="domain" description="EGF-like" evidence="3">
    <location>
        <begin position="663"/>
        <end position="696"/>
    </location>
</feature>
<keyword evidence="2" id="KW-1133">Transmembrane helix</keyword>
<sequence>MDNAEERLLACAEGSSPQERRWVRAKTDQGGRNDQALFQGRSESASAAPWWLPTSSSPGSPSKDRGLLSGERLSSAQNGRYSSLPHDSRPIPWVPGSDPPNLKLPQSQSSEERSPAPSLPKATGRELDGSKREAEEVEVDPDAAGLQAASPWRAEKAAAIWGRSDSITDDRPLQRPASSPTVDAVMEVIELEHDFYSISLTPQVPCWAALCAPLASSIAQLLVLYFLAYQNETMFEGGKWKQPISPYWSLNTMKLISITLSLFKVSIELGHAQRLCRSLVVGAFSESFRPVVGWWALALQYFMALSVLFVSLSVVLGATSCVACFLKIFSVFIIVDMDNLAAGFVDGMTHLDFRVEVSAERHKVFRRHHGRIGRCLSIRAIFMFMPVILILASLILSVYFNTIPLTLLMFGKVSNEDAPKMLVDAGTCVAQLVHHKGQGLSANVSVLLLAALDPDSDLAMAPRLHWVALEYTSQPITPSSLQVMRGQDADNNGVFKSGSAETVRSQAYHWLEQNSFPPEIYSNLLKKEKLYKTFQPFEATFLIPGIQDDAPATYTPSTYMVYVTAQNPMSHALAGTPAITSLLIPACAQYCTSCELAGPRLCDEGKCIEGTHFHVGKCYPCAANCDRCELNALGHNMSNSESIGCDSGGCKNGFGLQQGRCQPCKAANCSRCLDEDLGECVECEHGLGISFNGSCQTCGGPHCRRCLENGGCESCEHGWGPAENATCAKCADGCRECPFSHTECTACELGYVLQHWKCHPCIQNCRNCSSTGLHGCDDCSAGFGLDRVSMECTACQVESCLGCDGEPWRCTRCRKGFGVTPSGLCQDCGEFCAECVSIDDCKVCHSGWVARDGKCLGCADRCSNCDKAGPAKCDRCFQGFYLNSEETCDRRVSF</sequence>
<feature type="domain" description="EGF-like" evidence="3">
    <location>
        <begin position="760"/>
        <end position="793"/>
    </location>
</feature>
<feature type="region of interest" description="Disordered" evidence="1">
    <location>
        <begin position="1"/>
        <end position="151"/>
    </location>
</feature>